<dbReference type="InterPro" id="IPR036390">
    <property type="entry name" value="WH_DNA-bd_sf"/>
</dbReference>
<dbReference type="PANTHER" id="PTHR42756:SF1">
    <property type="entry name" value="TRANSCRIPTIONAL REPRESSOR OF EMRAB OPERON"/>
    <property type="match status" value="1"/>
</dbReference>
<protein>
    <submittedName>
        <fullName evidence="5">MarR family transcriptional regulator</fullName>
    </submittedName>
</protein>
<keyword evidence="1" id="KW-0805">Transcription regulation</keyword>
<dbReference type="PANTHER" id="PTHR42756">
    <property type="entry name" value="TRANSCRIPTIONAL REGULATOR, MARR"/>
    <property type="match status" value="1"/>
</dbReference>
<reference evidence="5 6" key="1">
    <citation type="submission" date="2024-06" db="EMBL/GenBank/DDBJ databases">
        <authorList>
            <person name="Kaempfer P."/>
            <person name="Viver T."/>
        </authorList>
    </citation>
    <scope>NUCLEOTIDE SEQUENCE [LARGE SCALE GENOMIC DNA]</scope>
    <source>
        <strain evidence="5 6">ST-119</strain>
    </source>
</reference>
<dbReference type="Pfam" id="PF01047">
    <property type="entry name" value="MarR"/>
    <property type="match status" value="1"/>
</dbReference>
<evidence type="ECO:0000256" key="1">
    <source>
        <dbReference type="ARBA" id="ARBA00023015"/>
    </source>
</evidence>
<comment type="caution">
    <text evidence="5">The sequence shown here is derived from an EMBL/GenBank/DDBJ whole genome shotgun (WGS) entry which is preliminary data.</text>
</comment>
<proteinExistence type="predicted"/>
<evidence type="ECO:0000313" key="5">
    <source>
        <dbReference type="EMBL" id="MFL9842909.1"/>
    </source>
</evidence>
<dbReference type="EMBL" id="JBELPZ010000001">
    <property type="protein sequence ID" value="MFL9842909.1"/>
    <property type="molecule type" value="Genomic_DNA"/>
</dbReference>
<dbReference type="SMART" id="SM00347">
    <property type="entry name" value="HTH_MARR"/>
    <property type="match status" value="1"/>
</dbReference>
<evidence type="ECO:0000256" key="2">
    <source>
        <dbReference type="ARBA" id="ARBA00023125"/>
    </source>
</evidence>
<dbReference type="PRINTS" id="PR00598">
    <property type="entry name" value="HTHMARR"/>
</dbReference>
<dbReference type="InterPro" id="IPR036388">
    <property type="entry name" value="WH-like_DNA-bd_sf"/>
</dbReference>
<feature type="domain" description="HTH marR-type" evidence="4">
    <location>
        <begin position="12"/>
        <end position="147"/>
    </location>
</feature>
<organism evidence="5 6">
    <name type="scientific">Flavobacterium rhizosphaerae</name>
    <dbReference type="NCBI Taxonomy" id="3163298"/>
    <lineage>
        <taxon>Bacteria</taxon>
        <taxon>Pseudomonadati</taxon>
        <taxon>Bacteroidota</taxon>
        <taxon>Flavobacteriia</taxon>
        <taxon>Flavobacteriales</taxon>
        <taxon>Flavobacteriaceae</taxon>
        <taxon>Flavobacterium</taxon>
    </lineage>
</organism>
<evidence type="ECO:0000313" key="6">
    <source>
        <dbReference type="Proteomes" id="UP001629156"/>
    </source>
</evidence>
<dbReference type="RefSeq" id="WP_408083136.1">
    <property type="nucleotide sequence ID" value="NZ_JBELPZ010000001.1"/>
</dbReference>
<keyword evidence="3" id="KW-0804">Transcription</keyword>
<dbReference type="InterPro" id="IPR000835">
    <property type="entry name" value="HTH_MarR-typ"/>
</dbReference>
<evidence type="ECO:0000256" key="3">
    <source>
        <dbReference type="ARBA" id="ARBA00023163"/>
    </source>
</evidence>
<gene>
    <name evidence="5" type="ORF">ABS766_00625</name>
</gene>
<accession>A0ABW8YRJ8</accession>
<dbReference type="PROSITE" id="PS50995">
    <property type="entry name" value="HTH_MARR_2"/>
    <property type="match status" value="1"/>
</dbReference>
<dbReference type="SUPFAM" id="SSF46785">
    <property type="entry name" value="Winged helix' DNA-binding domain"/>
    <property type="match status" value="1"/>
</dbReference>
<keyword evidence="6" id="KW-1185">Reference proteome</keyword>
<dbReference type="Gene3D" id="1.10.10.10">
    <property type="entry name" value="Winged helix-like DNA-binding domain superfamily/Winged helix DNA-binding domain"/>
    <property type="match status" value="1"/>
</dbReference>
<keyword evidence="2" id="KW-0238">DNA-binding</keyword>
<dbReference type="Proteomes" id="UP001629156">
    <property type="component" value="Unassembled WGS sequence"/>
</dbReference>
<name>A0ABW8YRJ8_9FLAO</name>
<sequence>MKFSIHPHLSDFVELLDAMQAVRDTMKQYVRCRIKECNIDITFEMLEVLIILFKNEKGLNQQEIAYVLRKNKATITSIIDNLSNRNLVVRTIDKNDRRNKIIKATPEANAYKEKIQPMMNSFYEIFQNDFSPEQVAPVTKMMRKMHGDMLRSL</sequence>
<evidence type="ECO:0000259" key="4">
    <source>
        <dbReference type="PROSITE" id="PS50995"/>
    </source>
</evidence>